<dbReference type="PROSITE" id="PS00379">
    <property type="entry name" value="CDP_ALCOHOL_P_TRANSF"/>
    <property type="match status" value="1"/>
</dbReference>
<dbReference type="OrthoDB" id="9777147at2"/>
<dbReference type="RefSeq" id="WP_115934727.1">
    <property type="nucleotide sequence ID" value="NZ_QRDW01000001.1"/>
</dbReference>
<dbReference type="Pfam" id="PF01066">
    <property type="entry name" value="CDP-OH_P_transf"/>
    <property type="match status" value="1"/>
</dbReference>
<keyword evidence="6 13" id="KW-1133">Transmembrane helix</keyword>
<comment type="similarity">
    <text evidence="2 11">Belongs to the CDP-alcohol phosphatidyltransferase class-I family.</text>
</comment>
<dbReference type="GO" id="GO:0016020">
    <property type="term" value="C:membrane"/>
    <property type="evidence" value="ECO:0007669"/>
    <property type="project" value="UniProtKB-SubCell"/>
</dbReference>
<evidence type="ECO:0000256" key="7">
    <source>
        <dbReference type="ARBA" id="ARBA00023098"/>
    </source>
</evidence>
<keyword evidence="10" id="KW-1208">Phospholipid metabolism</keyword>
<dbReference type="GO" id="GO:0008654">
    <property type="term" value="P:phospholipid biosynthetic process"/>
    <property type="evidence" value="ECO:0007669"/>
    <property type="project" value="UniProtKB-KW"/>
</dbReference>
<evidence type="ECO:0000256" key="13">
    <source>
        <dbReference type="SAM" id="Phobius"/>
    </source>
</evidence>
<keyword evidence="8 13" id="KW-0472">Membrane</keyword>
<feature type="transmembrane region" description="Helical" evidence="13">
    <location>
        <begin position="178"/>
        <end position="196"/>
    </location>
</feature>
<dbReference type="Proteomes" id="UP000256845">
    <property type="component" value="Unassembled WGS sequence"/>
</dbReference>
<dbReference type="InterPro" id="IPR043130">
    <property type="entry name" value="CDP-OH_PTrfase_TM_dom"/>
</dbReference>
<feature type="region of interest" description="Disordered" evidence="12">
    <location>
        <begin position="260"/>
        <end position="290"/>
    </location>
</feature>
<organism evidence="14 15">
    <name type="scientific">Aestuariispira insulae</name>
    <dbReference type="NCBI Taxonomy" id="1461337"/>
    <lineage>
        <taxon>Bacteria</taxon>
        <taxon>Pseudomonadati</taxon>
        <taxon>Pseudomonadota</taxon>
        <taxon>Alphaproteobacteria</taxon>
        <taxon>Rhodospirillales</taxon>
        <taxon>Kiloniellaceae</taxon>
        <taxon>Aestuariispira</taxon>
    </lineage>
</organism>
<evidence type="ECO:0000256" key="5">
    <source>
        <dbReference type="ARBA" id="ARBA00022692"/>
    </source>
</evidence>
<feature type="transmembrane region" description="Helical" evidence="13">
    <location>
        <begin position="147"/>
        <end position="166"/>
    </location>
</feature>
<protein>
    <submittedName>
        <fullName evidence="14">CDP-diacylglycerol--serine O-phosphatidyltransferase</fullName>
    </submittedName>
</protein>
<evidence type="ECO:0000256" key="11">
    <source>
        <dbReference type="RuleBase" id="RU003750"/>
    </source>
</evidence>
<dbReference type="GO" id="GO:0016780">
    <property type="term" value="F:phosphotransferase activity, for other substituted phosphate groups"/>
    <property type="evidence" value="ECO:0007669"/>
    <property type="project" value="InterPro"/>
</dbReference>
<evidence type="ECO:0000256" key="2">
    <source>
        <dbReference type="ARBA" id="ARBA00010441"/>
    </source>
</evidence>
<feature type="transmembrane region" description="Helical" evidence="13">
    <location>
        <begin position="227"/>
        <end position="245"/>
    </location>
</feature>
<evidence type="ECO:0000256" key="8">
    <source>
        <dbReference type="ARBA" id="ARBA00023136"/>
    </source>
</evidence>
<sequence>MLRRRQRRTRRQPRFRGLSINKVIPNAITVSATCAGLTGIRFAIEGRWEYAAAAILIAAVLDALDGRMARLLKASSEFGAELDSLSDFVSFGAAPAMIMYYWLLNGLGGIGWAVALFFAICMGLRLARFNSSLDKLPPYAYNYFQGVPAPAGAGLALLPMLLTFVLPEVKEYMAPELIAVWLLGAALLLVSSLPTYSFKKMKIPPHMMIPGLALFALALALLVGKTWATMSVVLIGYLATFPFSYRSYMRLKAEAEHIQGLDDEEGGQGPGDSGDADGGDGNPVQLRSVD</sequence>
<accession>A0A3D9HVT5</accession>
<comment type="subcellular location">
    <subcellularLocation>
        <location evidence="1">Membrane</location>
        <topology evidence="1">Multi-pass membrane protein</topology>
    </subcellularLocation>
</comment>
<dbReference type="InterPro" id="IPR050324">
    <property type="entry name" value="CDP-alcohol_PTase-I"/>
</dbReference>
<dbReference type="PANTHER" id="PTHR14269">
    <property type="entry name" value="CDP-DIACYLGLYCEROL--GLYCEROL-3-PHOSPHATE 3-PHOSPHATIDYLTRANSFERASE-RELATED"/>
    <property type="match status" value="1"/>
</dbReference>
<evidence type="ECO:0000256" key="1">
    <source>
        <dbReference type="ARBA" id="ARBA00004141"/>
    </source>
</evidence>
<evidence type="ECO:0000256" key="6">
    <source>
        <dbReference type="ARBA" id="ARBA00022989"/>
    </source>
</evidence>
<evidence type="ECO:0000313" key="14">
    <source>
        <dbReference type="EMBL" id="RED53602.1"/>
    </source>
</evidence>
<proteinExistence type="inferred from homology"/>
<dbReference type="EMBL" id="QRDW01000001">
    <property type="protein sequence ID" value="RED53602.1"/>
    <property type="molecule type" value="Genomic_DNA"/>
</dbReference>
<evidence type="ECO:0000256" key="3">
    <source>
        <dbReference type="ARBA" id="ARBA00022516"/>
    </source>
</evidence>
<feature type="transmembrane region" description="Helical" evidence="13">
    <location>
        <begin position="109"/>
        <end position="127"/>
    </location>
</feature>
<dbReference type="AlphaFoldDB" id="A0A3D9HVT5"/>
<dbReference type="PANTHER" id="PTHR14269:SF61">
    <property type="entry name" value="CDP-DIACYLGLYCEROL--SERINE O-PHOSPHATIDYLTRANSFERASE"/>
    <property type="match status" value="1"/>
</dbReference>
<evidence type="ECO:0000256" key="4">
    <source>
        <dbReference type="ARBA" id="ARBA00022679"/>
    </source>
</evidence>
<evidence type="ECO:0000313" key="15">
    <source>
        <dbReference type="Proteomes" id="UP000256845"/>
    </source>
</evidence>
<keyword evidence="3" id="KW-0444">Lipid biosynthesis</keyword>
<dbReference type="Gene3D" id="1.20.120.1760">
    <property type="match status" value="1"/>
</dbReference>
<dbReference type="InterPro" id="IPR048254">
    <property type="entry name" value="CDP_ALCOHOL_P_TRANSF_CS"/>
</dbReference>
<comment type="caution">
    <text evidence="14">The sequence shown here is derived from an EMBL/GenBank/DDBJ whole genome shotgun (WGS) entry which is preliminary data.</text>
</comment>
<gene>
    <name evidence="14" type="ORF">DFP90_101393</name>
</gene>
<keyword evidence="7" id="KW-0443">Lipid metabolism</keyword>
<keyword evidence="5 13" id="KW-0812">Transmembrane</keyword>
<keyword evidence="9" id="KW-0594">Phospholipid biosynthesis</keyword>
<dbReference type="InterPro" id="IPR000462">
    <property type="entry name" value="CDP-OH_P_trans"/>
</dbReference>
<reference evidence="14 15" key="1">
    <citation type="submission" date="2018-07" db="EMBL/GenBank/DDBJ databases">
        <title>Genomic Encyclopedia of Type Strains, Phase III (KMG-III): the genomes of soil and plant-associated and newly described type strains.</title>
        <authorList>
            <person name="Whitman W."/>
        </authorList>
    </citation>
    <scope>NUCLEOTIDE SEQUENCE [LARGE SCALE GENOMIC DNA]</scope>
    <source>
        <strain evidence="14 15">CECT 8488</strain>
    </source>
</reference>
<evidence type="ECO:0000256" key="9">
    <source>
        <dbReference type="ARBA" id="ARBA00023209"/>
    </source>
</evidence>
<evidence type="ECO:0000256" key="10">
    <source>
        <dbReference type="ARBA" id="ARBA00023264"/>
    </source>
</evidence>
<keyword evidence="15" id="KW-1185">Reference proteome</keyword>
<keyword evidence="4 11" id="KW-0808">Transferase</keyword>
<name>A0A3D9HVT5_9PROT</name>
<evidence type="ECO:0000256" key="12">
    <source>
        <dbReference type="SAM" id="MobiDB-lite"/>
    </source>
</evidence>